<dbReference type="InterPro" id="IPR011051">
    <property type="entry name" value="RmlC_Cupin_sf"/>
</dbReference>
<comment type="caution">
    <text evidence="5">The sequence shown here is derived from an EMBL/GenBank/DDBJ whole genome shotgun (WGS) entry which is preliminary data.</text>
</comment>
<dbReference type="InterPro" id="IPR012093">
    <property type="entry name" value="Pirin"/>
</dbReference>
<evidence type="ECO:0000256" key="1">
    <source>
        <dbReference type="ARBA" id="ARBA00008416"/>
    </source>
</evidence>
<reference evidence="6" key="1">
    <citation type="journal article" date="2019" name="Int. J. Syst. Evol. Microbiol.">
        <title>The Global Catalogue of Microorganisms (GCM) 10K type strain sequencing project: providing services to taxonomists for standard genome sequencing and annotation.</title>
        <authorList>
            <consortium name="The Broad Institute Genomics Platform"/>
            <consortium name="The Broad Institute Genome Sequencing Center for Infectious Disease"/>
            <person name="Wu L."/>
            <person name="Ma J."/>
        </authorList>
    </citation>
    <scope>NUCLEOTIDE SEQUENCE [LARGE SCALE GENOMIC DNA]</scope>
    <source>
        <strain evidence="6">JCM 17452</strain>
    </source>
</reference>
<organism evidence="5 6">
    <name type="scientific">Hyunsoonleella aestuarii</name>
    <dbReference type="NCBI Taxonomy" id="912802"/>
    <lineage>
        <taxon>Bacteria</taxon>
        <taxon>Pseudomonadati</taxon>
        <taxon>Bacteroidota</taxon>
        <taxon>Flavobacteriia</taxon>
        <taxon>Flavobacteriales</taxon>
        <taxon>Flavobacteriaceae</taxon>
    </lineage>
</organism>
<evidence type="ECO:0000256" key="2">
    <source>
        <dbReference type="RuleBase" id="RU003457"/>
    </source>
</evidence>
<dbReference type="EMBL" id="BAABAV010000002">
    <property type="protein sequence ID" value="GAA4270175.1"/>
    <property type="molecule type" value="Genomic_DNA"/>
</dbReference>
<gene>
    <name evidence="5" type="ORF">GCM10022257_22760</name>
</gene>
<evidence type="ECO:0000313" key="6">
    <source>
        <dbReference type="Proteomes" id="UP001500027"/>
    </source>
</evidence>
<dbReference type="Gene3D" id="2.60.120.10">
    <property type="entry name" value="Jelly Rolls"/>
    <property type="match status" value="2"/>
</dbReference>
<dbReference type="InterPro" id="IPR041602">
    <property type="entry name" value="Quercetinase_C"/>
</dbReference>
<protein>
    <submittedName>
        <fullName evidence="5">Pirin family protein</fullName>
    </submittedName>
</protein>
<dbReference type="PIRSF" id="PIRSF006232">
    <property type="entry name" value="Pirin"/>
    <property type="match status" value="1"/>
</dbReference>
<keyword evidence="6" id="KW-1185">Reference proteome</keyword>
<accession>A0ABP8EDG1</accession>
<dbReference type="Pfam" id="PF17954">
    <property type="entry name" value="Pirin_C_2"/>
    <property type="match status" value="1"/>
</dbReference>
<evidence type="ECO:0000313" key="5">
    <source>
        <dbReference type="EMBL" id="GAA4270175.1"/>
    </source>
</evidence>
<dbReference type="InterPro" id="IPR014710">
    <property type="entry name" value="RmlC-like_jellyroll"/>
</dbReference>
<dbReference type="RefSeq" id="WP_139002552.1">
    <property type="nucleotide sequence ID" value="NZ_BAABAV010000002.1"/>
</dbReference>
<comment type="similarity">
    <text evidence="1 2">Belongs to the pirin family.</text>
</comment>
<dbReference type="Proteomes" id="UP001500027">
    <property type="component" value="Unassembled WGS sequence"/>
</dbReference>
<evidence type="ECO:0000259" key="3">
    <source>
        <dbReference type="Pfam" id="PF02678"/>
    </source>
</evidence>
<dbReference type="SUPFAM" id="SSF51182">
    <property type="entry name" value="RmlC-like cupins"/>
    <property type="match status" value="1"/>
</dbReference>
<feature type="domain" description="Pirin N-terminal" evidence="3">
    <location>
        <begin position="13"/>
        <end position="120"/>
    </location>
</feature>
<dbReference type="Pfam" id="PF02678">
    <property type="entry name" value="Pirin"/>
    <property type="match status" value="1"/>
</dbReference>
<sequence length="238" mass="26578">MKTVIHKADTRGYANHGWLKSHHTFSFASYQNPERMNFGMLRVLNDDVVQPKMGFGTHPHQNMEIISIPLKGALSHKDSMGNKRAIEVDEVQVMSAGTGLTHSEFNDSQTDEVNFLQLWIIPETMGVAPNYEQRKFDSSERKNKLQTVVAPMDKLEGDALPISQQAYIYRTDLDAGKAVILTPKNTDNGFYIFLVDGSIEVSGNNLNKRDAIGVCDAHSLEITTQKSAQVIIIEVPMD</sequence>
<evidence type="ECO:0000259" key="4">
    <source>
        <dbReference type="Pfam" id="PF17954"/>
    </source>
</evidence>
<name>A0ABP8EDG1_9FLAO</name>
<proteinExistence type="inferred from homology"/>
<dbReference type="PANTHER" id="PTHR43212">
    <property type="entry name" value="QUERCETIN 2,3-DIOXYGENASE"/>
    <property type="match status" value="1"/>
</dbReference>
<dbReference type="PANTHER" id="PTHR43212:SF3">
    <property type="entry name" value="QUERCETIN 2,3-DIOXYGENASE"/>
    <property type="match status" value="1"/>
</dbReference>
<dbReference type="InterPro" id="IPR003829">
    <property type="entry name" value="Pirin_N_dom"/>
</dbReference>
<feature type="domain" description="Quercetin 2,3-dioxygenase C-terminal cupin" evidence="4">
    <location>
        <begin position="156"/>
        <end position="235"/>
    </location>
</feature>
<dbReference type="CDD" id="cd02910">
    <property type="entry name" value="cupin_Yhhw_N"/>
    <property type="match status" value="1"/>
</dbReference>